<feature type="region of interest" description="Disordered" evidence="2">
    <location>
        <begin position="205"/>
        <end position="227"/>
    </location>
</feature>
<keyword evidence="5" id="KW-1185">Reference proteome</keyword>
<dbReference type="Gene3D" id="3.90.550.10">
    <property type="entry name" value="Spore Coat Polysaccharide Biosynthesis Protein SpsA, Chain A"/>
    <property type="match status" value="1"/>
</dbReference>
<reference evidence="4" key="1">
    <citation type="submission" date="2021-01" db="EMBL/GenBank/DDBJ databases">
        <title>Whole genome shotgun sequence of Rugosimonospora africana NBRC 104875.</title>
        <authorList>
            <person name="Komaki H."/>
            <person name="Tamura T."/>
        </authorList>
    </citation>
    <scope>NUCLEOTIDE SEQUENCE</scope>
    <source>
        <strain evidence="4">NBRC 104875</strain>
    </source>
</reference>
<dbReference type="InterPro" id="IPR029044">
    <property type="entry name" value="Nucleotide-diphossugar_trans"/>
</dbReference>
<accession>A0A8J3QNB9</accession>
<sequence>MDPYAAVILAGGAARRFGGVDKPMLTVRGRPMLHRVLDAVPDAVDRIVVGPPTLDVPDGVRRVREEPPGGGPVAAAAAGLAAVTADTVVLLAADLPFLDRAAIHTLRVTLAASTPTGSGVECLDGVVFLDGDGKRQTLCGVWRTGSLRNALARIGPASTPAETATGGARLASTPAETATGGVRLAGVPLRVLLAGLRIGEVSAGTGGPPPWYDCDEPDDLHRAEEWT</sequence>
<evidence type="ECO:0000313" key="4">
    <source>
        <dbReference type="EMBL" id="GIH13157.1"/>
    </source>
</evidence>
<organism evidence="4 5">
    <name type="scientific">Rugosimonospora africana</name>
    <dbReference type="NCBI Taxonomy" id="556532"/>
    <lineage>
        <taxon>Bacteria</taxon>
        <taxon>Bacillati</taxon>
        <taxon>Actinomycetota</taxon>
        <taxon>Actinomycetes</taxon>
        <taxon>Micromonosporales</taxon>
        <taxon>Micromonosporaceae</taxon>
        <taxon>Rugosimonospora</taxon>
    </lineage>
</organism>
<dbReference type="SUPFAM" id="SSF53448">
    <property type="entry name" value="Nucleotide-diphospho-sugar transferases"/>
    <property type="match status" value="1"/>
</dbReference>
<evidence type="ECO:0000256" key="1">
    <source>
        <dbReference type="ARBA" id="ARBA00022679"/>
    </source>
</evidence>
<feature type="domain" description="MobA-like NTP transferase" evidence="3">
    <location>
        <begin position="6"/>
        <end position="142"/>
    </location>
</feature>
<dbReference type="AlphaFoldDB" id="A0A8J3QNB9"/>
<evidence type="ECO:0000256" key="2">
    <source>
        <dbReference type="SAM" id="MobiDB-lite"/>
    </source>
</evidence>
<dbReference type="EMBL" id="BONZ01000013">
    <property type="protein sequence ID" value="GIH13157.1"/>
    <property type="molecule type" value="Genomic_DNA"/>
</dbReference>
<dbReference type="PANTHER" id="PTHR19136:SF81">
    <property type="entry name" value="MOLYBDENUM COFACTOR GUANYLYLTRANSFERASE"/>
    <property type="match status" value="1"/>
</dbReference>
<name>A0A8J3QNB9_9ACTN</name>
<evidence type="ECO:0000313" key="5">
    <source>
        <dbReference type="Proteomes" id="UP000642748"/>
    </source>
</evidence>
<protein>
    <recommendedName>
        <fullName evidence="3">MobA-like NTP transferase domain-containing protein</fullName>
    </recommendedName>
</protein>
<comment type="caution">
    <text evidence="4">The sequence shown here is derived from an EMBL/GenBank/DDBJ whole genome shotgun (WGS) entry which is preliminary data.</text>
</comment>
<dbReference type="GO" id="GO:0016779">
    <property type="term" value="F:nucleotidyltransferase activity"/>
    <property type="evidence" value="ECO:0007669"/>
    <property type="project" value="TreeGrafter"/>
</dbReference>
<gene>
    <name evidence="4" type="ORF">Raf01_13290</name>
</gene>
<dbReference type="InterPro" id="IPR025877">
    <property type="entry name" value="MobA-like_NTP_Trfase"/>
</dbReference>
<dbReference type="Proteomes" id="UP000642748">
    <property type="component" value="Unassembled WGS sequence"/>
</dbReference>
<proteinExistence type="predicted"/>
<dbReference type="RefSeq" id="WP_203916837.1">
    <property type="nucleotide sequence ID" value="NZ_BONZ01000013.1"/>
</dbReference>
<evidence type="ECO:0000259" key="3">
    <source>
        <dbReference type="Pfam" id="PF12804"/>
    </source>
</evidence>
<dbReference type="Pfam" id="PF12804">
    <property type="entry name" value="NTP_transf_3"/>
    <property type="match status" value="1"/>
</dbReference>
<keyword evidence="1" id="KW-0808">Transferase</keyword>
<dbReference type="PANTHER" id="PTHR19136">
    <property type="entry name" value="MOLYBDENUM COFACTOR GUANYLYLTRANSFERASE"/>
    <property type="match status" value="1"/>
</dbReference>